<feature type="region of interest" description="Disordered" evidence="1">
    <location>
        <begin position="69"/>
        <end position="100"/>
    </location>
</feature>
<organism evidence="3 4">
    <name type="scientific">Butyrivibrio proteoclasticus (strain ATCC 51982 / DSM 14932 / B316)</name>
    <name type="common">Clostridium proteoclasticum</name>
    <dbReference type="NCBI Taxonomy" id="515622"/>
    <lineage>
        <taxon>Bacteria</taxon>
        <taxon>Bacillati</taxon>
        <taxon>Bacillota</taxon>
        <taxon>Clostridia</taxon>
        <taxon>Lachnospirales</taxon>
        <taxon>Lachnospiraceae</taxon>
        <taxon>Butyrivibrio</taxon>
    </lineage>
</organism>
<feature type="chain" id="PRO_5039271083" description="DUF5067 domain-containing protein" evidence="2">
    <location>
        <begin position="21"/>
        <end position="298"/>
    </location>
</feature>
<gene>
    <name evidence="3" type="ordered locus">bpr_I1236</name>
</gene>
<feature type="compositionally biased region" description="Low complexity" evidence="1">
    <location>
        <begin position="90"/>
        <end position="100"/>
    </location>
</feature>
<dbReference type="Proteomes" id="UP000001299">
    <property type="component" value="Chromosome 1"/>
</dbReference>
<dbReference type="EMBL" id="CP001810">
    <property type="protein sequence ID" value="ADL33975.1"/>
    <property type="molecule type" value="Genomic_DNA"/>
</dbReference>
<feature type="region of interest" description="Disordered" evidence="1">
    <location>
        <begin position="129"/>
        <end position="152"/>
    </location>
</feature>
<evidence type="ECO:0000256" key="1">
    <source>
        <dbReference type="SAM" id="MobiDB-lite"/>
    </source>
</evidence>
<proteinExistence type="predicted"/>
<keyword evidence="2" id="KW-0732">Signal</keyword>
<feature type="compositionally biased region" description="Basic and acidic residues" evidence="1">
    <location>
        <begin position="69"/>
        <end position="84"/>
    </location>
</feature>
<sequence length="298" mass="32823">MRTKKYFGILTAICFSLCLAGCGEAFPELTDDEYNQTVEFAVGLLMKYSNNGQAKLTYVDAKEVTKQREKEAALAEKEKDKETSKPAPQPVQEPVKVPEPIQTEIEEPSMSSTEDLSLDDQGSTQIIDSAIDASSEEVVKEPDDTTTETESVTDDPDAIVISTEETQEIIDDIFLAYEGYSVSSTYPESSKSYVINADKGKKLLVLRFDLYNGSNGAKKVNILEKNIKFQVILNGKNLGYTPVTFLPNDLSSYVGTIESRAHESLVVLTEIDQDMAKEIQSLGMIVSINGAEQKVSLK</sequence>
<reference evidence="3 4" key="1">
    <citation type="journal article" date="2010" name="PLoS ONE">
        <title>The glycobiome of the rumen bacterium Butyrivibrio proteoclasticus B316(T) highlights adaptation to a polysaccharide-rich environment.</title>
        <authorList>
            <person name="Kelly W.J."/>
            <person name="Leahy S.C."/>
            <person name="Altermann E."/>
            <person name="Yeoman C.J."/>
            <person name="Dunne J.C."/>
            <person name="Kong Z."/>
            <person name="Pacheco D.M."/>
            <person name="Li D."/>
            <person name="Noel S.J."/>
            <person name="Moon C.D."/>
            <person name="Cookson A.L."/>
            <person name="Attwood G.T."/>
        </authorList>
    </citation>
    <scope>NUCLEOTIDE SEQUENCE [LARGE SCALE GENOMIC DNA]</scope>
    <source>
        <strain evidence="4">ATCC 51982 / DSM 14932 / B316</strain>
    </source>
</reference>
<dbReference type="eggNOG" id="ENOG50336IG">
    <property type="taxonomic scope" value="Bacteria"/>
</dbReference>
<evidence type="ECO:0008006" key="5">
    <source>
        <dbReference type="Google" id="ProtNLM"/>
    </source>
</evidence>
<dbReference type="RefSeq" id="WP_013280629.1">
    <property type="nucleotide sequence ID" value="NC_014387.1"/>
</dbReference>
<dbReference type="KEGG" id="bpb:bpr_I1236"/>
<evidence type="ECO:0000313" key="3">
    <source>
        <dbReference type="EMBL" id="ADL33975.1"/>
    </source>
</evidence>
<name>E0S2K8_BUTPB</name>
<evidence type="ECO:0000313" key="4">
    <source>
        <dbReference type="Proteomes" id="UP000001299"/>
    </source>
</evidence>
<accession>E0S2K8</accession>
<protein>
    <recommendedName>
        <fullName evidence="5">DUF5067 domain-containing protein</fullName>
    </recommendedName>
</protein>
<dbReference type="HOGENOM" id="CLU_092004_0_0_9"/>
<evidence type="ECO:0000256" key="2">
    <source>
        <dbReference type="SAM" id="SignalP"/>
    </source>
</evidence>
<keyword evidence="4" id="KW-1185">Reference proteome</keyword>
<feature type="signal peptide" evidence="2">
    <location>
        <begin position="1"/>
        <end position="20"/>
    </location>
</feature>
<dbReference type="AlphaFoldDB" id="E0S2K8"/>
<dbReference type="STRING" id="515622.bpr_I1236"/>